<evidence type="ECO:0000256" key="1">
    <source>
        <dbReference type="ARBA" id="ARBA00022737"/>
    </source>
</evidence>
<feature type="repeat" description="RCC1" evidence="2">
    <location>
        <begin position="140"/>
        <end position="195"/>
    </location>
</feature>
<accession>A0A6A5C8F7</accession>
<feature type="repeat" description="RCC1" evidence="2">
    <location>
        <begin position="254"/>
        <end position="306"/>
    </location>
</feature>
<dbReference type="VEuPathDB" id="AmoebaDB:NfTy_004600"/>
<dbReference type="VEuPathDB" id="AmoebaDB:FDP41_007961"/>
<dbReference type="Pfam" id="PF25390">
    <property type="entry name" value="WD40_RLD"/>
    <property type="match status" value="1"/>
</dbReference>
<gene>
    <name evidence="4" type="ORF">FDP41_007961</name>
</gene>
<evidence type="ECO:0000313" key="5">
    <source>
        <dbReference type="Proteomes" id="UP000444721"/>
    </source>
</evidence>
<feature type="repeat" description="RCC1" evidence="2">
    <location>
        <begin position="87"/>
        <end position="138"/>
    </location>
</feature>
<dbReference type="OrthoDB" id="5981550at2759"/>
<dbReference type="InterPro" id="IPR000408">
    <property type="entry name" value="Reg_chr_condens"/>
</dbReference>
<proteinExistence type="predicted"/>
<dbReference type="VEuPathDB" id="AmoebaDB:NF0037360"/>
<keyword evidence="1" id="KW-0677">Repeat</keyword>
<dbReference type="PROSITE" id="PS50012">
    <property type="entry name" value="RCC1_3"/>
    <property type="match status" value="4"/>
</dbReference>
<dbReference type="InterPro" id="IPR051625">
    <property type="entry name" value="Signaling_Regulatory_Domain"/>
</dbReference>
<dbReference type="Gene3D" id="2.130.10.30">
    <property type="entry name" value="Regulator of chromosome condensation 1/beta-lactamase-inhibitor protein II"/>
    <property type="match status" value="2"/>
</dbReference>
<keyword evidence="5" id="KW-1185">Reference proteome</keyword>
<dbReference type="PANTHER" id="PTHR22872">
    <property type="entry name" value="BTK-BINDING PROTEIN-RELATED"/>
    <property type="match status" value="1"/>
</dbReference>
<dbReference type="GeneID" id="68115179"/>
<protein>
    <recommendedName>
        <fullName evidence="3">RCC1-like domain-containing protein</fullName>
    </recommendedName>
</protein>
<name>A0A6A5C8F7_NAEFO</name>
<sequence>MKKFFRSLSRHHLKLVACKQRSYSTSSSSLLGANNNEIYIWGSIGDEKILKPTKLFTNTPSKSYFGGEKIVDICCGSEHVIFLSDVGNLYALGNNQYGQCGHNPKEIPFAAEPTKIELKHPIKKIYSLRDSTIALATDEKTLYVFGLDDSSQLGLGYNRTGVVHTPRIIETNSLDIEKIHDLYCGPRHTFMKCRTTDGMQKLFCWGQNQFFQLQLGHTFNQNEITQALLPKGVKGSDVLGMSCGISHSILYTKDKVYSVGRGNEGQLGIPSKYSSGWQLVEMPVDKNNVIEKISSGMTHSIVVLFNTDSCEQEIVGWGSHIFFSPTPTPQRIHFEINKTENSSGNRITLLESGFHHSFIRVGNEHLYAIGCGSSYQLGQGSRINAEGRFVRVLHPNVSNIRKLASGFSLSVTIGE</sequence>
<feature type="domain" description="RCC1-like" evidence="3">
    <location>
        <begin position="38"/>
        <end position="411"/>
    </location>
</feature>
<dbReference type="RefSeq" id="XP_044568759.1">
    <property type="nucleotide sequence ID" value="XM_044711763.1"/>
</dbReference>
<dbReference type="SUPFAM" id="SSF50985">
    <property type="entry name" value="RCC1/BLIP-II"/>
    <property type="match status" value="1"/>
</dbReference>
<feature type="repeat" description="RCC1" evidence="2">
    <location>
        <begin position="200"/>
        <end position="254"/>
    </location>
</feature>
<dbReference type="InterPro" id="IPR058923">
    <property type="entry name" value="RCC1-like_dom"/>
</dbReference>
<evidence type="ECO:0000313" key="4">
    <source>
        <dbReference type="EMBL" id="KAF0984046.1"/>
    </source>
</evidence>
<comment type="caution">
    <text evidence="4">The sequence shown here is derived from an EMBL/GenBank/DDBJ whole genome shotgun (WGS) entry which is preliminary data.</text>
</comment>
<dbReference type="AlphaFoldDB" id="A0A6A5C8F7"/>
<evidence type="ECO:0000259" key="3">
    <source>
        <dbReference type="Pfam" id="PF25390"/>
    </source>
</evidence>
<reference evidence="4 5" key="1">
    <citation type="journal article" date="2019" name="Sci. Rep.">
        <title>Nanopore sequencing improves the draft genome of the human pathogenic amoeba Naegleria fowleri.</title>
        <authorList>
            <person name="Liechti N."/>
            <person name="Schurch N."/>
            <person name="Bruggmann R."/>
            <person name="Wittwer M."/>
        </authorList>
    </citation>
    <scope>NUCLEOTIDE SEQUENCE [LARGE SCALE GENOMIC DNA]</scope>
    <source>
        <strain evidence="4 5">ATCC 30894</strain>
    </source>
</reference>
<dbReference type="PRINTS" id="PR00633">
    <property type="entry name" value="RCCNDNSATION"/>
</dbReference>
<dbReference type="Proteomes" id="UP000444721">
    <property type="component" value="Unassembled WGS sequence"/>
</dbReference>
<evidence type="ECO:0000256" key="2">
    <source>
        <dbReference type="PROSITE-ProRule" id="PRU00235"/>
    </source>
</evidence>
<dbReference type="InterPro" id="IPR009091">
    <property type="entry name" value="RCC1/BLIP-II"/>
</dbReference>
<dbReference type="EMBL" id="VFQX01000004">
    <property type="protein sequence ID" value="KAF0984046.1"/>
    <property type="molecule type" value="Genomic_DNA"/>
</dbReference>
<organism evidence="4 5">
    <name type="scientific">Naegleria fowleri</name>
    <name type="common">Brain eating amoeba</name>
    <dbReference type="NCBI Taxonomy" id="5763"/>
    <lineage>
        <taxon>Eukaryota</taxon>
        <taxon>Discoba</taxon>
        <taxon>Heterolobosea</taxon>
        <taxon>Tetramitia</taxon>
        <taxon>Eutetramitia</taxon>
        <taxon>Vahlkampfiidae</taxon>
        <taxon>Naegleria</taxon>
    </lineage>
</organism>
<dbReference type="OMA" id="MSHTIAY"/>